<dbReference type="EMBL" id="CP073355">
    <property type="protein sequence ID" value="URA09790.1"/>
    <property type="molecule type" value="Genomic_DNA"/>
</dbReference>
<accession>A0AAX3BC33</accession>
<sequence>MTLEELHLSKAGKLLLKEALNYVKSEYKKFGRIRTRFYYPESEEKASYIELRAFIDDIIKTHNLPFPFTDRDSDYAILVNEKFFQVVMMQIHRMYPKSYLLVTQRDPLTVIFVIRDTEEYQAENIKLVWNPEKPSLPEVSTVPMHFTLRDLA</sequence>
<evidence type="ECO:0008006" key="3">
    <source>
        <dbReference type="Google" id="ProtNLM"/>
    </source>
</evidence>
<reference evidence="1" key="2">
    <citation type="submission" date="2022-06" db="EMBL/GenBank/DDBJ databases">
        <title>Thermospira aquatica gen. nov., sp. nov.</title>
        <authorList>
            <person name="Ben Ali Gam Z."/>
            <person name="Labat M."/>
        </authorList>
    </citation>
    <scope>NUCLEOTIDE SEQUENCE</scope>
    <source>
        <strain evidence="1">F1F22</strain>
    </source>
</reference>
<reference evidence="1" key="1">
    <citation type="submission" date="2021-04" db="EMBL/GenBank/DDBJ databases">
        <authorList>
            <person name="Postec A."/>
        </authorList>
    </citation>
    <scope>NUCLEOTIDE SEQUENCE</scope>
    <source>
        <strain evidence="1">F1F22</strain>
    </source>
</reference>
<protein>
    <recommendedName>
        <fullName evidence="3">DUF1444 family protein</fullName>
    </recommendedName>
</protein>
<dbReference type="RefSeq" id="WP_271434924.1">
    <property type="nucleotide sequence ID" value="NZ_CP073355.1"/>
</dbReference>
<dbReference type="KEGG" id="taqu:KDW03_09925"/>
<keyword evidence="2" id="KW-1185">Reference proteome</keyword>
<name>A0AAX3BC33_9SPIR</name>
<proteinExistence type="predicted"/>
<dbReference type="AlphaFoldDB" id="A0AAX3BC33"/>
<organism evidence="1 2">
    <name type="scientific">Thermospira aquatica</name>
    <dbReference type="NCBI Taxonomy" id="2828656"/>
    <lineage>
        <taxon>Bacteria</taxon>
        <taxon>Pseudomonadati</taxon>
        <taxon>Spirochaetota</taxon>
        <taxon>Spirochaetia</taxon>
        <taxon>Brevinematales</taxon>
        <taxon>Thermospiraceae</taxon>
        <taxon>Thermospira</taxon>
    </lineage>
</organism>
<gene>
    <name evidence="1" type="ORF">KDW03_09925</name>
</gene>
<evidence type="ECO:0000313" key="2">
    <source>
        <dbReference type="Proteomes" id="UP001056539"/>
    </source>
</evidence>
<evidence type="ECO:0000313" key="1">
    <source>
        <dbReference type="EMBL" id="URA09790.1"/>
    </source>
</evidence>
<dbReference type="Proteomes" id="UP001056539">
    <property type="component" value="Chromosome"/>
</dbReference>